<feature type="chain" id="PRO_5030543174" description="Secreted protein" evidence="1">
    <location>
        <begin position="18"/>
        <end position="56"/>
    </location>
</feature>
<evidence type="ECO:0000313" key="3">
    <source>
        <dbReference type="Proteomes" id="UP000536179"/>
    </source>
</evidence>
<dbReference type="AlphaFoldDB" id="A0A7W5H787"/>
<name>A0A7W5H787_9BACT</name>
<evidence type="ECO:0000256" key="1">
    <source>
        <dbReference type="SAM" id="SignalP"/>
    </source>
</evidence>
<dbReference type="RefSeq" id="WP_009099271.1">
    <property type="nucleotide sequence ID" value="NZ_JACHXU010000014.1"/>
</dbReference>
<dbReference type="EMBL" id="JACHXU010000014">
    <property type="protein sequence ID" value="MBB3208194.1"/>
    <property type="molecule type" value="Genomic_DNA"/>
</dbReference>
<gene>
    <name evidence="2" type="ORF">FHS27_004021</name>
</gene>
<evidence type="ECO:0000313" key="2">
    <source>
        <dbReference type="EMBL" id="MBB3208194.1"/>
    </source>
</evidence>
<accession>A0A7W5H787</accession>
<proteinExistence type="predicted"/>
<comment type="caution">
    <text evidence="2">The sequence shown here is derived from an EMBL/GenBank/DDBJ whole genome shotgun (WGS) entry which is preliminary data.</text>
</comment>
<keyword evidence="1" id="KW-0732">Signal</keyword>
<keyword evidence="3" id="KW-1185">Reference proteome</keyword>
<sequence>MPKRIVFAVFVSLVAFAGLGVTGCSEPQNEVIDQSSFDQTAREDYEAAMNTPADGI</sequence>
<protein>
    <recommendedName>
        <fullName evidence="4">Secreted protein</fullName>
    </recommendedName>
</protein>
<feature type="signal peptide" evidence="1">
    <location>
        <begin position="1"/>
        <end position="17"/>
    </location>
</feature>
<organism evidence="2 3">
    <name type="scientific">Aporhodopirellula rubra</name>
    <dbReference type="NCBI Taxonomy" id="980271"/>
    <lineage>
        <taxon>Bacteria</taxon>
        <taxon>Pseudomonadati</taxon>
        <taxon>Planctomycetota</taxon>
        <taxon>Planctomycetia</taxon>
        <taxon>Pirellulales</taxon>
        <taxon>Pirellulaceae</taxon>
        <taxon>Aporhodopirellula</taxon>
    </lineage>
</organism>
<reference evidence="2 3" key="1">
    <citation type="submission" date="2020-08" db="EMBL/GenBank/DDBJ databases">
        <title>Genomic Encyclopedia of Type Strains, Phase III (KMG-III): the genomes of soil and plant-associated and newly described type strains.</title>
        <authorList>
            <person name="Whitman W."/>
        </authorList>
    </citation>
    <scope>NUCLEOTIDE SEQUENCE [LARGE SCALE GENOMIC DNA]</scope>
    <source>
        <strain evidence="2 3">CECT 8075</strain>
    </source>
</reference>
<dbReference type="PROSITE" id="PS51257">
    <property type="entry name" value="PROKAR_LIPOPROTEIN"/>
    <property type="match status" value="1"/>
</dbReference>
<evidence type="ECO:0008006" key="4">
    <source>
        <dbReference type="Google" id="ProtNLM"/>
    </source>
</evidence>
<dbReference type="Proteomes" id="UP000536179">
    <property type="component" value="Unassembled WGS sequence"/>
</dbReference>